<protein>
    <recommendedName>
        <fullName evidence="4">Alpha-1,6-mannosyltransferase</fullName>
    </recommendedName>
</protein>
<dbReference type="SUPFAM" id="SSF53448">
    <property type="entry name" value="Nucleotide-diphospho-sugar transferases"/>
    <property type="match status" value="1"/>
</dbReference>
<dbReference type="GO" id="GO:0000009">
    <property type="term" value="F:alpha-1,6-mannosyltransferase activity"/>
    <property type="evidence" value="ECO:0007669"/>
    <property type="project" value="InterPro"/>
</dbReference>
<dbReference type="RefSeq" id="XP_018688928.1">
    <property type="nucleotide sequence ID" value="XM_018842040.1"/>
</dbReference>
<name>A0A178Z7U6_9EURO</name>
<dbReference type="Proteomes" id="UP000078343">
    <property type="component" value="Unassembled WGS sequence"/>
</dbReference>
<reference evidence="2 3" key="1">
    <citation type="submission" date="2016-04" db="EMBL/GenBank/DDBJ databases">
        <title>Draft genome of Fonsecaea erecta CBS 125763.</title>
        <authorList>
            <person name="Weiss V.A."/>
            <person name="Vicente V.A."/>
            <person name="Raittz R.T."/>
            <person name="Moreno L.F."/>
            <person name="De Souza E.M."/>
            <person name="Pedrosa F.O."/>
            <person name="Steffens M.B."/>
            <person name="Faoro H."/>
            <person name="Tadra-Sfeir M.Z."/>
            <person name="Najafzadeh M.J."/>
            <person name="Felipe M.S."/>
            <person name="Teixeira M."/>
            <person name="Sun J."/>
            <person name="Xi L."/>
            <person name="Gomes R."/>
            <person name="De Azevedo C.M."/>
            <person name="Salgado C.G."/>
            <person name="Da Silva M.B."/>
            <person name="Nascimento M.F."/>
            <person name="Queiroz-Telles F."/>
            <person name="Attili D.S."/>
            <person name="Gorbushina A."/>
        </authorList>
    </citation>
    <scope>NUCLEOTIDE SEQUENCE [LARGE SCALE GENOMIC DNA]</scope>
    <source>
        <strain evidence="2 3">CBS 125763</strain>
    </source>
</reference>
<evidence type="ECO:0000256" key="1">
    <source>
        <dbReference type="ARBA" id="ARBA00009003"/>
    </source>
</evidence>
<dbReference type="Pfam" id="PF04488">
    <property type="entry name" value="Gly_transf_sug"/>
    <property type="match status" value="1"/>
</dbReference>
<dbReference type="AlphaFoldDB" id="A0A178Z7U6"/>
<dbReference type="STRING" id="1367422.A0A178Z7U6"/>
<evidence type="ECO:0000313" key="3">
    <source>
        <dbReference type="Proteomes" id="UP000078343"/>
    </source>
</evidence>
<comment type="similarity">
    <text evidence="1">Belongs to the glycosyltransferase 32 family.</text>
</comment>
<dbReference type="PANTHER" id="PTHR31834">
    <property type="entry name" value="INITIATION-SPECIFIC ALPHA-1,6-MANNOSYLTRANSFERASE"/>
    <property type="match status" value="1"/>
</dbReference>
<dbReference type="Gene3D" id="3.90.550.20">
    <property type="match status" value="1"/>
</dbReference>
<dbReference type="GeneID" id="30014702"/>
<evidence type="ECO:0000313" key="2">
    <source>
        <dbReference type="EMBL" id="OAP55561.1"/>
    </source>
</evidence>
<dbReference type="OrthoDB" id="1577640at2759"/>
<gene>
    <name evidence="2" type="ORF">AYL99_10534</name>
</gene>
<comment type="caution">
    <text evidence="2">The sequence shown here is derived from an EMBL/GenBank/DDBJ whole genome shotgun (WGS) entry which is preliminary data.</text>
</comment>
<dbReference type="GO" id="GO:0006487">
    <property type="term" value="P:protein N-linked glycosylation"/>
    <property type="evidence" value="ECO:0007669"/>
    <property type="project" value="TreeGrafter"/>
</dbReference>
<dbReference type="InterPro" id="IPR029044">
    <property type="entry name" value="Nucleotide-diphossugar_trans"/>
</dbReference>
<proteinExistence type="inferred from homology"/>
<dbReference type="EMBL" id="LVYI01000011">
    <property type="protein sequence ID" value="OAP55561.1"/>
    <property type="molecule type" value="Genomic_DNA"/>
</dbReference>
<accession>A0A178Z7U6</accession>
<dbReference type="InterPro" id="IPR007577">
    <property type="entry name" value="GlycoTrfase_DXD_sugar-bd_CS"/>
</dbReference>
<dbReference type="GO" id="GO:0000136">
    <property type="term" value="C:mannan polymerase complex"/>
    <property type="evidence" value="ECO:0007669"/>
    <property type="project" value="TreeGrafter"/>
</dbReference>
<keyword evidence="3" id="KW-1185">Reference proteome</keyword>
<dbReference type="InterPro" id="IPR039367">
    <property type="entry name" value="Och1-like"/>
</dbReference>
<organism evidence="2 3">
    <name type="scientific">Fonsecaea erecta</name>
    <dbReference type="NCBI Taxonomy" id="1367422"/>
    <lineage>
        <taxon>Eukaryota</taxon>
        <taxon>Fungi</taxon>
        <taxon>Dikarya</taxon>
        <taxon>Ascomycota</taxon>
        <taxon>Pezizomycotina</taxon>
        <taxon>Eurotiomycetes</taxon>
        <taxon>Chaetothyriomycetidae</taxon>
        <taxon>Chaetothyriales</taxon>
        <taxon>Herpotrichiellaceae</taxon>
        <taxon>Fonsecaea</taxon>
    </lineage>
</organism>
<dbReference type="PANTHER" id="PTHR31834:SF10">
    <property type="entry name" value="TRANSFERASE, PUTATIVE (AFU_ORTHOLOGUE AFUA_8G02040)-RELATED"/>
    <property type="match status" value="1"/>
</dbReference>
<evidence type="ECO:0008006" key="4">
    <source>
        <dbReference type="Google" id="ProtNLM"/>
    </source>
</evidence>
<sequence>MRVAWLSSRQSQRRFLLSAILSAFTVWFLLPSSPKHEEQPAELARQYPMLWRHVHTFNGTGGAWYIPPSWLSSTDVQPETIVDAALLASQAAKSNKNRFIDHSNIPLLLHQTWKNRRVEKWSDLLRASVEKWLHYVVADDMAYFFWEDDGIERMLAEFEPDFAHRFGFLPSNVERADVFRILVLKWFGGIYADVDTRPLRQPTSWVSSSDLAPWSDSVTQMRFSFDNPVSSILGIEADCAPHKSDYWRMGYSYPVQLTQWALASSAGHAVLLRFMDNLQRRMDGVARRNRGNINTPEAIKELRQIGPLCLTGPVAVTVAVKTWLEERTGLRWNALTGSGDGGRSKLVEDVLILPITGFRTRQIRQYGLEAGHRPLSSSLAPGARIVAHLRPESRVRESLSDLVWVVQKLVEAARLTRSQATIEEGGRVFHYA</sequence>